<dbReference type="GO" id="GO:0003861">
    <property type="term" value="F:3-isopropylmalate dehydratase activity"/>
    <property type="evidence" value="ECO:0007669"/>
    <property type="project" value="UniProtKB-UniRule"/>
</dbReference>
<comment type="function">
    <text evidence="2 10">Catalyzes the isomerization between 2-isopropylmalate and 3-isopropylmalate, via the formation of 2-isopropylmaleate.</text>
</comment>
<evidence type="ECO:0000256" key="10">
    <source>
        <dbReference type="HAMAP-Rule" id="MF_01031"/>
    </source>
</evidence>
<dbReference type="FunFam" id="3.20.19.10:FF:000003">
    <property type="entry name" value="3-isopropylmalate dehydratase small subunit"/>
    <property type="match status" value="1"/>
</dbReference>
<gene>
    <name evidence="10 12" type="primary">leuD</name>
    <name evidence="12" type="ORF">BUCICURV3402_411</name>
</gene>
<evidence type="ECO:0000256" key="4">
    <source>
        <dbReference type="ARBA" id="ARBA00009845"/>
    </source>
</evidence>
<dbReference type="AlphaFoldDB" id="A0A451D7S0"/>
<evidence type="ECO:0000259" key="11">
    <source>
        <dbReference type="Pfam" id="PF00694"/>
    </source>
</evidence>
<dbReference type="EC" id="4.2.1.33" evidence="10"/>
<dbReference type="GO" id="GO:0009098">
    <property type="term" value="P:L-leucine biosynthetic process"/>
    <property type="evidence" value="ECO:0007669"/>
    <property type="project" value="UniProtKB-UniRule"/>
</dbReference>
<comment type="similarity">
    <text evidence="4 10">Belongs to the LeuD family. LeuD type 1 subfamily.</text>
</comment>
<dbReference type="InterPro" id="IPR015928">
    <property type="entry name" value="Aconitase/3IPM_dehydase_swvl"/>
</dbReference>
<evidence type="ECO:0000256" key="7">
    <source>
        <dbReference type="ARBA" id="ARBA00022605"/>
    </source>
</evidence>
<protein>
    <recommendedName>
        <fullName evidence="10">3-isopropylmalate dehydratase small subunit</fullName>
        <ecNumber evidence="10">4.2.1.33</ecNumber>
    </recommendedName>
    <alternativeName>
        <fullName evidence="10">Alpha-IPM isomerase</fullName>
        <shortName evidence="10">IPMI</shortName>
    </alternativeName>
    <alternativeName>
        <fullName evidence="10">Isopropylmalate isomerase</fullName>
    </alternativeName>
</protein>
<dbReference type="GO" id="GO:0009316">
    <property type="term" value="C:3-isopropylmalate dehydratase complex"/>
    <property type="evidence" value="ECO:0007669"/>
    <property type="project" value="InterPro"/>
</dbReference>
<comment type="subunit">
    <text evidence="5 10">Heterodimer of LeuC and LeuD.</text>
</comment>
<geneLocation type="plasmid" evidence="12">
    <name>pLeu</name>
</geneLocation>
<comment type="catalytic activity">
    <reaction evidence="1 10">
        <text>(2R,3S)-3-isopropylmalate = (2S)-2-isopropylmalate</text>
        <dbReference type="Rhea" id="RHEA:32287"/>
        <dbReference type="ChEBI" id="CHEBI:1178"/>
        <dbReference type="ChEBI" id="CHEBI:35121"/>
        <dbReference type="EC" id="4.2.1.33"/>
    </reaction>
</comment>
<evidence type="ECO:0000256" key="6">
    <source>
        <dbReference type="ARBA" id="ARBA00022430"/>
    </source>
</evidence>
<keyword evidence="6 10" id="KW-0432">Leucine biosynthesis</keyword>
<dbReference type="OrthoDB" id="9777465at2"/>
<feature type="domain" description="Aconitase A/isopropylmalate dehydratase small subunit swivel" evidence="11">
    <location>
        <begin position="1"/>
        <end position="125"/>
    </location>
</feature>
<evidence type="ECO:0000256" key="2">
    <source>
        <dbReference type="ARBA" id="ARBA00002695"/>
    </source>
</evidence>
<evidence type="ECO:0000256" key="9">
    <source>
        <dbReference type="ARBA" id="ARBA00023304"/>
    </source>
</evidence>
<keyword evidence="8 10" id="KW-0456">Lyase</keyword>
<dbReference type="RefSeq" id="WP_154029439.1">
    <property type="nucleotide sequence ID" value="NZ_LR217711.1"/>
</dbReference>
<proteinExistence type="inferred from homology"/>
<dbReference type="InterPro" id="IPR050075">
    <property type="entry name" value="LeuD"/>
</dbReference>
<keyword evidence="7 10" id="KW-0028">Amino-acid biosynthesis</keyword>
<dbReference type="Proteomes" id="UP000294344">
    <property type="component" value="Plasmid pLeu"/>
</dbReference>
<reference evidence="12 13" key="1">
    <citation type="submission" date="2019-02" db="EMBL/GenBank/DDBJ databases">
        <authorList>
            <person name="Manzano-Marin A."/>
            <person name="Manzano-Marin A."/>
        </authorList>
    </citation>
    <scope>NUCLEOTIDE SEQUENCE [LARGE SCALE GENOMIC DNA]</scope>
    <source>
        <strain evidence="12 13">BuCicurvipes</strain>
        <plasmid evidence="13">pleu</plasmid>
    </source>
</reference>
<organism evidence="12 13">
    <name type="scientific">Buchnera aphidicola</name>
    <name type="common">Cinara curvipes</name>
    <dbReference type="NCBI Taxonomy" id="2518975"/>
    <lineage>
        <taxon>Bacteria</taxon>
        <taxon>Pseudomonadati</taxon>
        <taxon>Pseudomonadota</taxon>
        <taxon>Gammaproteobacteria</taxon>
        <taxon>Enterobacterales</taxon>
        <taxon>Erwiniaceae</taxon>
        <taxon>Buchnera</taxon>
    </lineage>
</organism>
<evidence type="ECO:0000256" key="3">
    <source>
        <dbReference type="ARBA" id="ARBA00004729"/>
    </source>
</evidence>
<dbReference type="PANTHER" id="PTHR43345">
    <property type="entry name" value="3-ISOPROPYLMALATE DEHYDRATASE SMALL SUBUNIT 2-RELATED-RELATED"/>
    <property type="match status" value="1"/>
</dbReference>
<dbReference type="UniPathway" id="UPA00048">
    <property type="reaction ID" value="UER00071"/>
</dbReference>
<evidence type="ECO:0000256" key="8">
    <source>
        <dbReference type="ARBA" id="ARBA00023239"/>
    </source>
</evidence>
<evidence type="ECO:0000256" key="5">
    <source>
        <dbReference type="ARBA" id="ARBA00011271"/>
    </source>
</evidence>
<name>A0A451D7S0_9GAMM</name>
<dbReference type="InterPro" id="IPR004431">
    <property type="entry name" value="3-IsopropMal_deHydase_ssu"/>
</dbReference>
<dbReference type="HAMAP" id="MF_01031">
    <property type="entry name" value="LeuD_type1"/>
    <property type="match status" value="1"/>
</dbReference>
<sequence length="205" mass="24318">MKHFTQHIGFIAPLDISNVDTDIIIPKQFLQKVNKKGFGKHLFHNWRFLDELGTKENPNFILNKKIYRNSSILLTRSNFGCGSSREHAVWSLLDYGFKVIIGQSFSDIFLNNCLNNRLLLISLPKKTIDKLFFIIKKKKNVICMINLLKEKIFIDNNSIPFSINIIQKQCIMYNFDNIDFTLKYEKKIDSYEKNKYQYYFFTNNY</sequence>
<dbReference type="EMBL" id="LR217711">
    <property type="protein sequence ID" value="VFP81868.1"/>
    <property type="molecule type" value="Genomic_DNA"/>
</dbReference>
<dbReference type="Pfam" id="PF00694">
    <property type="entry name" value="Aconitase_C"/>
    <property type="match status" value="1"/>
</dbReference>
<dbReference type="SUPFAM" id="SSF52016">
    <property type="entry name" value="LeuD/IlvD-like"/>
    <property type="match status" value="1"/>
</dbReference>
<keyword evidence="9 10" id="KW-0100">Branched-chain amino acid biosynthesis</keyword>
<keyword evidence="12" id="KW-0614">Plasmid</keyword>
<comment type="pathway">
    <text evidence="3 10">Amino-acid biosynthesis; L-leucine biosynthesis; L-leucine from 3-methyl-2-oxobutanoate: step 2/4.</text>
</comment>
<evidence type="ECO:0000313" key="12">
    <source>
        <dbReference type="EMBL" id="VFP81868.1"/>
    </source>
</evidence>
<dbReference type="Gene3D" id="3.20.19.10">
    <property type="entry name" value="Aconitase, domain 4"/>
    <property type="match status" value="1"/>
</dbReference>
<evidence type="ECO:0000313" key="13">
    <source>
        <dbReference type="Proteomes" id="UP000294344"/>
    </source>
</evidence>
<dbReference type="NCBIfam" id="TIGR00171">
    <property type="entry name" value="leuD"/>
    <property type="match status" value="1"/>
</dbReference>
<dbReference type="InterPro" id="IPR000573">
    <property type="entry name" value="AconitaseA/IPMdHydase_ssu_swvl"/>
</dbReference>
<dbReference type="NCBIfam" id="NF002458">
    <property type="entry name" value="PRK01641.1"/>
    <property type="match status" value="1"/>
</dbReference>
<dbReference type="PANTHER" id="PTHR43345:SF5">
    <property type="entry name" value="3-ISOPROPYLMALATE DEHYDRATASE SMALL SUBUNIT"/>
    <property type="match status" value="1"/>
</dbReference>
<accession>A0A451D7S0</accession>
<evidence type="ECO:0000256" key="1">
    <source>
        <dbReference type="ARBA" id="ARBA00000491"/>
    </source>
</evidence>